<evidence type="ECO:0000259" key="5">
    <source>
        <dbReference type="Pfam" id="PF20266"/>
    </source>
</evidence>
<dbReference type="PANTHER" id="PTHR10656:SF69">
    <property type="entry name" value="MAB-21-LIKE HHH_H2TH-LIKE DOMAIN-CONTAINING PROTEIN"/>
    <property type="match status" value="1"/>
</dbReference>
<accession>A0ABN8QYX0</accession>
<dbReference type="InterPro" id="IPR046906">
    <property type="entry name" value="Mab-21_HhH/H2TH-like"/>
</dbReference>
<keyword evidence="7" id="KW-1185">Reference proteome</keyword>
<comment type="cofactor">
    <cofactor evidence="1">
        <name>Mg(2+)</name>
        <dbReference type="ChEBI" id="CHEBI:18420"/>
    </cofactor>
</comment>
<evidence type="ECO:0000256" key="2">
    <source>
        <dbReference type="ARBA" id="ARBA00008307"/>
    </source>
</evidence>
<evidence type="ECO:0000256" key="3">
    <source>
        <dbReference type="ARBA" id="ARBA00022840"/>
    </source>
</evidence>
<dbReference type="EMBL" id="CALNXK010000171">
    <property type="protein sequence ID" value="CAH3172254.1"/>
    <property type="molecule type" value="Genomic_DNA"/>
</dbReference>
<keyword evidence="3" id="KW-0067">ATP-binding</keyword>
<feature type="domain" description="Mab-21-like nucleotidyltransferase" evidence="4">
    <location>
        <begin position="197"/>
        <end position="312"/>
    </location>
</feature>
<evidence type="ECO:0000313" key="7">
    <source>
        <dbReference type="Proteomes" id="UP001159405"/>
    </source>
</evidence>
<keyword evidence="3" id="KW-0547">Nucleotide-binding</keyword>
<dbReference type="PANTHER" id="PTHR10656">
    <property type="entry name" value="CELL FATE DETERMINING PROTEIN MAB21-RELATED"/>
    <property type="match status" value="1"/>
</dbReference>
<organism evidence="6 7">
    <name type="scientific">Porites lobata</name>
    <dbReference type="NCBI Taxonomy" id="104759"/>
    <lineage>
        <taxon>Eukaryota</taxon>
        <taxon>Metazoa</taxon>
        <taxon>Cnidaria</taxon>
        <taxon>Anthozoa</taxon>
        <taxon>Hexacorallia</taxon>
        <taxon>Scleractinia</taxon>
        <taxon>Fungiina</taxon>
        <taxon>Poritidae</taxon>
        <taxon>Porites</taxon>
    </lineage>
</organism>
<comment type="caution">
    <text evidence="6">The sequence shown here is derived from an EMBL/GenBank/DDBJ whole genome shotgun (WGS) entry which is preliminary data.</text>
</comment>
<evidence type="ECO:0000313" key="6">
    <source>
        <dbReference type="EMBL" id="CAH3172254.1"/>
    </source>
</evidence>
<dbReference type="Pfam" id="PF03281">
    <property type="entry name" value="Mab-21"/>
    <property type="match status" value="1"/>
</dbReference>
<dbReference type="InterPro" id="IPR046903">
    <property type="entry name" value="Mab-21-like_nuc_Trfase"/>
</dbReference>
<dbReference type="InterPro" id="IPR024810">
    <property type="entry name" value="MAB21L/cGLR"/>
</dbReference>
<dbReference type="SMART" id="SM01265">
    <property type="entry name" value="Mab-21"/>
    <property type="match status" value="1"/>
</dbReference>
<proteinExistence type="inferred from homology"/>
<sequence>MTRQDIELEVVGSTTDGLQVGKIFDIGDTDVLVFSKHFQFNDDDEPKFRYLPQDPCFLQIARADIGQKVPEDVKGPLLNANDLRCMKPPYFNDESRPWFFSMGYDILDMTKVTSSSKCAMTVSVPYSDSVNVGAIETTRISSLRVWEFEHTVLSYLLHSQFGDQIDFVREILYPSNMVDLNLTECLRNCYTLAKKDLRNNLFGLLDAVYFQSPEFEDHLCQGRILKGHPLVQHAIACTPHGHLSNDIVPAIKCAGWPTPARQWIDRKRIWPSKEQVQVIVDLGFQLVAKSPYRNPNPENDFLLSFSKNEQRLAEFLPEAAKLAYRLLKHFYKCFTGHIPEEKKFKTFHLKTALFWVAEQIDPEDWGRNGNHAQDIRRIITFLERVLEERNLSHYFVPGSNLIQHFNAEILSSMSEILQFISANLLTCIYVAIEKEWNLMQQTTPEESVAQLKDPNYVNQFSWKEFIKICVVAMAKIDGYPVYDIMDFPGNIAREDFYGKYIDDVFATVEGSGGKETASAGFFITTEQIRYARQFQQLVGKWEIDPFNIIHSEVPSELYRDRELTYPPDFLKLYPMYDQAVDITVGDHVNAALFLRLKHYANVFHVICNKLLEFSITVPRRFKNEDVNFIVEFLKRMQQETCCSWEDINDLLHYLLYFCHYAKLRYSHLSIGKQIVRGLKDFLQQSEYLYTIYFNPMKIFPKPLISNFLLISEIL</sequence>
<evidence type="ECO:0008006" key="8">
    <source>
        <dbReference type="Google" id="ProtNLM"/>
    </source>
</evidence>
<protein>
    <recommendedName>
        <fullName evidence="8">Mab-21-like HhH/H2TH-like domain-containing protein</fullName>
    </recommendedName>
</protein>
<dbReference type="Gene3D" id="1.10.1410.40">
    <property type="match status" value="1"/>
</dbReference>
<dbReference type="Proteomes" id="UP001159405">
    <property type="component" value="Unassembled WGS sequence"/>
</dbReference>
<evidence type="ECO:0000256" key="1">
    <source>
        <dbReference type="ARBA" id="ARBA00001946"/>
    </source>
</evidence>
<evidence type="ECO:0000259" key="4">
    <source>
        <dbReference type="Pfam" id="PF03281"/>
    </source>
</evidence>
<dbReference type="Pfam" id="PF20266">
    <property type="entry name" value="Mab-21_C"/>
    <property type="match status" value="1"/>
</dbReference>
<feature type="domain" description="Mab-21-like HhH/H2TH-like" evidence="5">
    <location>
        <begin position="321"/>
        <end position="417"/>
    </location>
</feature>
<gene>
    <name evidence="6" type="ORF">PLOB_00012778</name>
</gene>
<comment type="similarity">
    <text evidence="2">Belongs to the mab-21 family.</text>
</comment>
<reference evidence="6 7" key="1">
    <citation type="submission" date="2022-05" db="EMBL/GenBank/DDBJ databases">
        <authorList>
            <consortium name="Genoscope - CEA"/>
            <person name="William W."/>
        </authorList>
    </citation>
    <scope>NUCLEOTIDE SEQUENCE [LARGE SCALE GENOMIC DNA]</scope>
</reference>
<name>A0ABN8QYX0_9CNID</name>